<evidence type="ECO:0000313" key="2">
    <source>
        <dbReference type="EMBL" id="APH00226.1"/>
    </source>
</evidence>
<dbReference type="RefSeq" id="WP_072623405.1">
    <property type="nucleotide sequence ID" value="NZ_CP013290.1"/>
</dbReference>
<name>A0A1L3MDK2_9MICO</name>
<keyword evidence="4" id="KW-1185">Reference proteome</keyword>
<dbReference type="EMBL" id="CP013290">
    <property type="protein sequence ID" value="APH00226.1"/>
    <property type="molecule type" value="Genomic_DNA"/>
</dbReference>
<reference evidence="2 4" key="1">
    <citation type="submission" date="2015-11" db="EMBL/GenBank/DDBJ databases">
        <authorList>
            <person name="Zhang Y."/>
            <person name="Guo Z."/>
        </authorList>
    </citation>
    <scope>NUCLEOTIDE SEQUENCE [LARGE SCALE GENOMIC DNA]</scope>
    <source>
        <strain evidence="2 4">YFY001</strain>
    </source>
</reference>
<dbReference type="Proteomes" id="UP000182938">
    <property type="component" value="Chromosome"/>
</dbReference>
<proteinExistence type="predicted"/>
<gene>
    <name evidence="2" type="ORF">ASJ30_00680</name>
    <name evidence="3" type="ORF">IGS73_00670</name>
</gene>
<feature type="compositionally biased region" description="Basic and acidic residues" evidence="1">
    <location>
        <begin position="36"/>
        <end position="52"/>
    </location>
</feature>
<sequence length="78" mass="8946">MKTMTCQQLGGPCDLAHRGETHDDVINAQDQHLKAMEKAGDAAHQPARDEMKKRWRRPRKALGWYNDMKQTFAALPEN</sequence>
<dbReference type="EMBL" id="CP062789">
    <property type="protein sequence ID" value="QOK23001.1"/>
    <property type="molecule type" value="Genomic_DNA"/>
</dbReference>
<evidence type="ECO:0000313" key="4">
    <source>
        <dbReference type="Proteomes" id="UP000182938"/>
    </source>
</evidence>
<dbReference type="KEGG" id="jte:ASJ30_00680"/>
<protein>
    <recommendedName>
        <fullName evidence="6">DUF1059 domain-containing protein</fullName>
    </recommendedName>
</protein>
<feature type="region of interest" description="Disordered" evidence="1">
    <location>
        <begin position="36"/>
        <end position="55"/>
    </location>
</feature>
<reference evidence="3 5" key="2">
    <citation type="submission" date="2020-10" db="EMBL/GenBank/DDBJ databases">
        <title>Janibacter indicus TT2 genome sequence.</title>
        <authorList>
            <person name="Lee K."/>
            <person name="Ganzorig M."/>
        </authorList>
    </citation>
    <scope>NUCLEOTIDE SEQUENCE [LARGE SCALE GENOMIC DNA]</scope>
    <source>
        <strain evidence="3 5">TT2</strain>
    </source>
</reference>
<evidence type="ECO:0000256" key="1">
    <source>
        <dbReference type="SAM" id="MobiDB-lite"/>
    </source>
</evidence>
<evidence type="ECO:0008006" key="6">
    <source>
        <dbReference type="Google" id="ProtNLM"/>
    </source>
</evidence>
<accession>A0A1L3MDK2</accession>
<dbReference type="AlphaFoldDB" id="A0A1L3MDK2"/>
<evidence type="ECO:0000313" key="3">
    <source>
        <dbReference type="EMBL" id="QOK23001.1"/>
    </source>
</evidence>
<organism evidence="2 4">
    <name type="scientific">Janibacter indicus</name>
    <dbReference type="NCBI Taxonomy" id="857417"/>
    <lineage>
        <taxon>Bacteria</taxon>
        <taxon>Bacillati</taxon>
        <taxon>Actinomycetota</taxon>
        <taxon>Actinomycetes</taxon>
        <taxon>Micrococcales</taxon>
        <taxon>Intrasporangiaceae</taxon>
        <taxon>Janibacter</taxon>
    </lineage>
</organism>
<evidence type="ECO:0000313" key="5">
    <source>
        <dbReference type="Proteomes" id="UP000593998"/>
    </source>
</evidence>
<dbReference type="Proteomes" id="UP000593998">
    <property type="component" value="Chromosome"/>
</dbReference>